<feature type="transmembrane region" description="Helical" evidence="1">
    <location>
        <begin position="20"/>
        <end position="39"/>
    </location>
</feature>
<sequence length="227" mass="25951">MEKTHSSRRLVTDHNYLIEWCTNICLFAVICAFILYAPLGTPDFYCEKVNQCSCLLEESNLSGQHDRVAACLVCAYYNVLTRLSETISEYVSFICNLILEMSYDFKLGIYKLLGKIDRSDLCRSAGCEKLQRVEGCRCDNRKADLPVYEYVLLIAQSRDIGAFFRDSAERVIKMLSLIRMYVNIALLVTGSADTKFSNQRTSRSISTSTLLAKDFRLKCDRTLVEFK</sequence>
<accession>A0A8S0Z1R6</accession>
<comment type="caution">
    <text evidence="2">The sequence shown here is derived from an EMBL/GenBank/DDBJ whole genome shotgun (WGS) entry which is preliminary data.</text>
</comment>
<evidence type="ECO:0000313" key="2">
    <source>
        <dbReference type="EMBL" id="CAB3226923.1"/>
    </source>
</evidence>
<keyword evidence="1" id="KW-0472">Membrane</keyword>
<dbReference type="OrthoDB" id="274641at2759"/>
<protein>
    <submittedName>
        <fullName evidence="2">Uncharacterized protein</fullName>
    </submittedName>
</protein>
<evidence type="ECO:0000256" key="1">
    <source>
        <dbReference type="SAM" id="Phobius"/>
    </source>
</evidence>
<dbReference type="EMBL" id="CADEBD010000275">
    <property type="protein sequence ID" value="CAB3226923.1"/>
    <property type="molecule type" value="Genomic_DNA"/>
</dbReference>
<proteinExistence type="predicted"/>
<gene>
    <name evidence="2" type="ORF">APLA_LOCUS2757</name>
</gene>
<evidence type="ECO:0000313" key="3">
    <source>
        <dbReference type="Proteomes" id="UP000494256"/>
    </source>
</evidence>
<organism evidence="2 3">
    <name type="scientific">Arctia plantaginis</name>
    <name type="common">Wood tiger moth</name>
    <name type="synonym">Phalaena plantaginis</name>
    <dbReference type="NCBI Taxonomy" id="874455"/>
    <lineage>
        <taxon>Eukaryota</taxon>
        <taxon>Metazoa</taxon>
        <taxon>Ecdysozoa</taxon>
        <taxon>Arthropoda</taxon>
        <taxon>Hexapoda</taxon>
        <taxon>Insecta</taxon>
        <taxon>Pterygota</taxon>
        <taxon>Neoptera</taxon>
        <taxon>Endopterygota</taxon>
        <taxon>Lepidoptera</taxon>
        <taxon>Glossata</taxon>
        <taxon>Ditrysia</taxon>
        <taxon>Noctuoidea</taxon>
        <taxon>Erebidae</taxon>
        <taxon>Arctiinae</taxon>
        <taxon>Arctia</taxon>
    </lineage>
</organism>
<name>A0A8S0Z1R6_ARCPL</name>
<dbReference type="Proteomes" id="UP000494256">
    <property type="component" value="Unassembled WGS sequence"/>
</dbReference>
<keyword evidence="1" id="KW-1133">Transmembrane helix</keyword>
<dbReference type="AlphaFoldDB" id="A0A8S0Z1R6"/>
<keyword evidence="1" id="KW-0812">Transmembrane</keyword>
<reference evidence="2 3" key="1">
    <citation type="submission" date="2020-04" db="EMBL/GenBank/DDBJ databases">
        <authorList>
            <person name="Wallbank WR R."/>
            <person name="Pardo Diaz C."/>
            <person name="Kozak K."/>
            <person name="Martin S."/>
            <person name="Jiggins C."/>
            <person name="Moest M."/>
            <person name="Warren A I."/>
            <person name="Byers J.R.P. K."/>
            <person name="Montejo-Kovacevich G."/>
            <person name="Yen C E."/>
        </authorList>
    </citation>
    <scope>NUCLEOTIDE SEQUENCE [LARGE SCALE GENOMIC DNA]</scope>
</reference>